<feature type="compositionally biased region" description="Polar residues" evidence="1">
    <location>
        <begin position="264"/>
        <end position="277"/>
    </location>
</feature>
<evidence type="ECO:0000313" key="2">
    <source>
        <dbReference type="EMBL" id="GAT50431.1"/>
    </source>
</evidence>
<feature type="compositionally biased region" description="Polar residues" evidence="1">
    <location>
        <begin position="287"/>
        <end position="296"/>
    </location>
</feature>
<organism evidence="2 3">
    <name type="scientific">Mycena chlorophos</name>
    <name type="common">Agaric fungus</name>
    <name type="synonym">Agaricus chlorophos</name>
    <dbReference type="NCBI Taxonomy" id="658473"/>
    <lineage>
        <taxon>Eukaryota</taxon>
        <taxon>Fungi</taxon>
        <taxon>Dikarya</taxon>
        <taxon>Basidiomycota</taxon>
        <taxon>Agaricomycotina</taxon>
        <taxon>Agaricomycetes</taxon>
        <taxon>Agaricomycetidae</taxon>
        <taxon>Agaricales</taxon>
        <taxon>Marasmiineae</taxon>
        <taxon>Mycenaceae</taxon>
        <taxon>Mycena</taxon>
    </lineage>
</organism>
<keyword evidence="3" id="KW-1185">Reference proteome</keyword>
<protein>
    <submittedName>
        <fullName evidence="2">Uncharacterized protein</fullName>
    </submittedName>
</protein>
<feature type="region of interest" description="Disordered" evidence="1">
    <location>
        <begin position="264"/>
        <end position="391"/>
    </location>
</feature>
<dbReference type="EMBL" id="DF846472">
    <property type="protein sequence ID" value="GAT50431.1"/>
    <property type="molecule type" value="Genomic_DNA"/>
</dbReference>
<feature type="compositionally biased region" description="Polar residues" evidence="1">
    <location>
        <begin position="205"/>
        <end position="215"/>
    </location>
</feature>
<feature type="compositionally biased region" description="Pro residues" evidence="1">
    <location>
        <begin position="484"/>
        <end position="494"/>
    </location>
</feature>
<reference evidence="2" key="1">
    <citation type="submission" date="2014-09" db="EMBL/GenBank/DDBJ databases">
        <title>Genome sequence of the luminous mushroom Mycena chlorophos for searching fungal bioluminescence genes.</title>
        <authorList>
            <person name="Tanaka Y."/>
            <person name="Kasuga D."/>
            <person name="Oba Y."/>
            <person name="Hase S."/>
            <person name="Sato K."/>
            <person name="Oba Y."/>
            <person name="Sakakibara Y."/>
        </authorList>
    </citation>
    <scope>NUCLEOTIDE SEQUENCE</scope>
</reference>
<dbReference type="Proteomes" id="UP000815677">
    <property type="component" value="Unassembled WGS sequence"/>
</dbReference>
<feature type="region of interest" description="Disordered" evidence="1">
    <location>
        <begin position="483"/>
        <end position="503"/>
    </location>
</feature>
<gene>
    <name evidence="2" type="ORF">MCHLO_07673</name>
</gene>
<feature type="compositionally biased region" description="Low complexity" evidence="1">
    <location>
        <begin position="235"/>
        <end position="249"/>
    </location>
</feature>
<feature type="compositionally biased region" description="Basic and acidic residues" evidence="1">
    <location>
        <begin position="338"/>
        <end position="349"/>
    </location>
</feature>
<proteinExistence type="predicted"/>
<accession>A0ABQ0LHB5</accession>
<sequence length="600" mass="65917">MALDPPPTKPISYVPPQIFTQAETDFFVHFAVHLNVDRLSRTGTKSKFYEALASHPQSQRSSLGWKRHYEQNKDALEQRIKTAYEQHHGEPEPKLNNGVRTDFFTLDEDQLLVQWLGDRPASASVEQAIRDLAKDPKSGTRNLTSWKSHYREHKTTFQSLVANYRRDGPGELPNEPVSYRNKVPASVALRAAAAAQERGRRNEQSSRGSSDNTEGPTGDADSLVPRHSPAPPVQAPVAAGTTTRPPAAASSRTEYQAIMHAASNVQTPQTPNVTVSFPNPPAVRIQLPSQSTSQLAVVNRDRTRSPVTAAPPSRSLRARNRNPRHGEGDSETAEAENETSRRSTRDSSKRARLRKQPKPNDASDSDSEYQESHRSDSEESDSASDCIPEPLLKRRRVVSSESPAQNLPLRVHPQAAVPVAIPHNLATTSTAGWFSDWQRWMHHTGIRVPVSHWQQRHGGSVAPSPILRPPAVPVVAPDVAFAPPLEPGPGPEVPPVEEMPSTSQDILEVRSNPENAPTPADEPRNTTPHAFDLETFLFGDDDLEGSTVMREMDVVVDASPPLRMPHTNPARAPRQNALPLFFAPQCATGSARSDDSMVPA</sequence>
<feature type="region of interest" description="Disordered" evidence="1">
    <location>
        <begin position="190"/>
        <end position="252"/>
    </location>
</feature>
<evidence type="ECO:0000256" key="1">
    <source>
        <dbReference type="SAM" id="MobiDB-lite"/>
    </source>
</evidence>
<evidence type="ECO:0000313" key="3">
    <source>
        <dbReference type="Proteomes" id="UP000815677"/>
    </source>
</evidence>
<name>A0ABQ0LHB5_MYCCL</name>